<proteinExistence type="predicted"/>
<feature type="transmembrane region" description="Helical" evidence="1">
    <location>
        <begin position="346"/>
        <end position="366"/>
    </location>
</feature>
<sequence length="412" mass="42228">MGARAVTRWARRFVAASALFLVAWQAAALVGVDRRVRVALAVYGFVLHAVFGKAYSLVPSYFDRSLALTRAPAVHFPLTALGAVGLAAAPLSGVPEGVGAVGALCWTAGVAVFVAALAWTLRDNPTGRETGTSDANADRRPVDRFANAFVPVVLAYLLVGSYATVAGRVALVPSLPGLSSLGVARTAHLLAAGTAALLVFAVGFRLFPRFLVASPPQALVAVVLPAGAVGPAVLAWGLYRRPWFPTGATLEALAVVGFALAYAVLFVRSERRRVGFYAVLVGVASGVLGVLVGLSFAQGDVPASSALVETHFRLNVLGFLGMTIAGATYQFYPPTVGTFPGASDRTALASVALVGVGLLAELGGVLTSATTGVRAATWTGSQTATWVLVGRASALGGALLFAGLVLGVFAER</sequence>
<feature type="transmembrane region" description="Helical" evidence="1">
    <location>
        <begin position="148"/>
        <end position="167"/>
    </location>
</feature>
<protein>
    <submittedName>
        <fullName evidence="2">Uncharacterized protein</fullName>
    </submittedName>
</protein>
<feature type="transmembrane region" description="Helical" evidence="1">
    <location>
        <begin position="187"/>
        <end position="207"/>
    </location>
</feature>
<gene>
    <name evidence="2" type="ORF">ACFO9K_16930</name>
</gene>
<keyword evidence="3" id="KW-1185">Reference proteome</keyword>
<comment type="caution">
    <text evidence="2">The sequence shown here is derived from an EMBL/GenBank/DDBJ whole genome shotgun (WGS) entry which is preliminary data.</text>
</comment>
<feature type="transmembrane region" description="Helical" evidence="1">
    <location>
        <begin position="98"/>
        <end position="119"/>
    </location>
</feature>
<dbReference type="Proteomes" id="UP001595945">
    <property type="component" value="Unassembled WGS sequence"/>
</dbReference>
<keyword evidence="1" id="KW-0472">Membrane</keyword>
<evidence type="ECO:0000256" key="1">
    <source>
        <dbReference type="SAM" id="Phobius"/>
    </source>
</evidence>
<feature type="transmembrane region" description="Helical" evidence="1">
    <location>
        <begin position="316"/>
        <end position="334"/>
    </location>
</feature>
<evidence type="ECO:0000313" key="2">
    <source>
        <dbReference type="EMBL" id="MFC4825943.1"/>
    </source>
</evidence>
<dbReference type="AlphaFoldDB" id="A0ABD5Q5M2"/>
<feature type="transmembrane region" description="Helical" evidence="1">
    <location>
        <begin position="38"/>
        <end position="62"/>
    </location>
</feature>
<reference evidence="2 3" key="1">
    <citation type="journal article" date="2019" name="Int. J. Syst. Evol. Microbiol.">
        <title>The Global Catalogue of Microorganisms (GCM) 10K type strain sequencing project: providing services to taxonomists for standard genome sequencing and annotation.</title>
        <authorList>
            <consortium name="The Broad Institute Genomics Platform"/>
            <consortium name="The Broad Institute Genome Sequencing Center for Infectious Disease"/>
            <person name="Wu L."/>
            <person name="Ma J."/>
        </authorList>
    </citation>
    <scope>NUCLEOTIDE SEQUENCE [LARGE SCALE GENOMIC DNA]</scope>
    <source>
        <strain evidence="2 3">XZYJ18</strain>
    </source>
</reference>
<organism evidence="2 3">
    <name type="scientific">Halorussus aquaticus</name>
    <dbReference type="NCBI Taxonomy" id="2953748"/>
    <lineage>
        <taxon>Archaea</taxon>
        <taxon>Methanobacteriati</taxon>
        <taxon>Methanobacteriota</taxon>
        <taxon>Stenosarchaea group</taxon>
        <taxon>Halobacteria</taxon>
        <taxon>Halobacteriales</taxon>
        <taxon>Haladaptataceae</taxon>
        <taxon>Halorussus</taxon>
    </lineage>
</organism>
<keyword evidence="1" id="KW-0812">Transmembrane</keyword>
<accession>A0ABD5Q5M2</accession>
<feature type="transmembrane region" description="Helical" evidence="1">
    <location>
        <begin position="219"/>
        <end position="239"/>
    </location>
</feature>
<feature type="transmembrane region" description="Helical" evidence="1">
    <location>
        <begin position="74"/>
        <end position="92"/>
    </location>
</feature>
<keyword evidence="1" id="KW-1133">Transmembrane helix</keyword>
<dbReference type="EMBL" id="JBHSHT010000002">
    <property type="protein sequence ID" value="MFC4825943.1"/>
    <property type="molecule type" value="Genomic_DNA"/>
</dbReference>
<dbReference type="GeneID" id="73043329"/>
<name>A0ABD5Q5M2_9EURY</name>
<feature type="transmembrane region" description="Helical" evidence="1">
    <location>
        <begin position="245"/>
        <end position="267"/>
    </location>
</feature>
<feature type="transmembrane region" description="Helical" evidence="1">
    <location>
        <begin position="386"/>
        <end position="410"/>
    </location>
</feature>
<feature type="transmembrane region" description="Helical" evidence="1">
    <location>
        <begin position="274"/>
        <end position="296"/>
    </location>
</feature>
<dbReference type="RefSeq" id="WP_254268431.1">
    <property type="nucleotide sequence ID" value="NZ_CP100400.1"/>
</dbReference>
<evidence type="ECO:0000313" key="3">
    <source>
        <dbReference type="Proteomes" id="UP001595945"/>
    </source>
</evidence>